<keyword evidence="2" id="KW-1185">Reference proteome</keyword>
<name>A0ABD0LX88_9CAEN</name>
<sequence>MTTKYCTLDLSIVDDSFHDNGQLEWDALTVPCELLSHYGELSDSGIFNTAIALVTVKGNCFLAHTTFEPSFH</sequence>
<gene>
    <name evidence="1" type="ORF">BaRGS_00005203</name>
</gene>
<accession>A0ABD0LX88</accession>
<evidence type="ECO:0000313" key="1">
    <source>
        <dbReference type="EMBL" id="KAK7503664.1"/>
    </source>
</evidence>
<dbReference type="AlphaFoldDB" id="A0ABD0LX88"/>
<dbReference type="Proteomes" id="UP001519460">
    <property type="component" value="Unassembled WGS sequence"/>
</dbReference>
<proteinExistence type="predicted"/>
<reference evidence="1 2" key="1">
    <citation type="journal article" date="2023" name="Sci. Data">
        <title>Genome assembly of the Korean intertidal mud-creeper Batillaria attramentaria.</title>
        <authorList>
            <person name="Patra A.K."/>
            <person name="Ho P.T."/>
            <person name="Jun S."/>
            <person name="Lee S.J."/>
            <person name="Kim Y."/>
            <person name="Won Y.J."/>
        </authorList>
    </citation>
    <scope>NUCLEOTIDE SEQUENCE [LARGE SCALE GENOMIC DNA]</scope>
    <source>
        <strain evidence="1">Wonlab-2016</strain>
    </source>
</reference>
<comment type="caution">
    <text evidence="1">The sequence shown here is derived from an EMBL/GenBank/DDBJ whole genome shotgun (WGS) entry which is preliminary data.</text>
</comment>
<evidence type="ECO:0000313" key="2">
    <source>
        <dbReference type="Proteomes" id="UP001519460"/>
    </source>
</evidence>
<dbReference type="EMBL" id="JACVVK020000019">
    <property type="protein sequence ID" value="KAK7503664.1"/>
    <property type="molecule type" value="Genomic_DNA"/>
</dbReference>
<protein>
    <submittedName>
        <fullName evidence="1">Uncharacterized protein</fullName>
    </submittedName>
</protein>
<organism evidence="1 2">
    <name type="scientific">Batillaria attramentaria</name>
    <dbReference type="NCBI Taxonomy" id="370345"/>
    <lineage>
        <taxon>Eukaryota</taxon>
        <taxon>Metazoa</taxon>
        <taxon>Spiralia</taxon>
        <taxon>Lophotrochozoa</taxon>
        <taxon>Mollusca</taxon>
        <taxon>Gastropoda</taxon>
        <taxon>Caenogastropoda</taxon>
        <taxon>Sorbeoconcha</taxon>
        <taxon>Cerithioidea</taxon>
        <taxon>Batillariidae</taxon>
        <taxon>Batillaria</taxon>
    </lineage>
</organism>